<dbReference type="InterPro" id="IPR011006">
    <property type="entry name" value="CheY-like_superfamily"/>
</dbReference>
<dbReference type="PROSITE" id="PS51755">
    <property type="entry name" value="OMPR_PHOB"/>
    <property type="match status" value="1"/>
</dbReference>
<dbReference type="Gene3D" id="1.10.10.10">
    <property type="entry name" value="Winged helix-like DNA-binding domain superfamily/Winged helix DNA-binding domain"/>
    <property type="match status" value="1"/>
</dbReference>
<dbReference type="CDD" id="cd17574">
    <property type="entry name" value="REC_OmpR"/>
    <property type="match status" value="1"/>
</dbReference>
<dbReference type="PANTHER" id="PTHR48111:SF21">
    <property type="entry name" value="DNA-BINDING DUAL MASTER TRANSCRIPTIONAL REGULATOR RPAA"/>
    <property type="match status" value="1"/>
</dbReference>
<keyword evidence="3" id="KW-0805">Transcription regulation</keyword>
<dbReference type="OrthoDB" id="9793321at2"/>
<keyword evidence="1 6" id="KW-0597">Phosphoprotein</keyword>
<dbReference type="GO" id="GO:0000156">
    <property type="term" value="F:phosphorelay response regulator activity"/>
    <property type="evidence" value="ECO:0007669"/>
    <property type="project" value="TreeGrafter"/>
</dbReference>
<dbReference type="SMART" id="SM00862">
    <property type="entry name" value="Trans_reg_C"/>
    <property type="match status" value="1"/>
</dbReference>
<evidence type="ECO:0000259" key="9">
    <source>
        <dbReference type="PROSITE" id="PS51755"/>
    </source>
</evidence>
<dbReference type="PANTHER" id="PTHR48111">
    <property type="entry name" value="REGULATOR OF RPOS"/>
    <property type="match status" value="1"/>
</dbReference>
<keyword evidence="4 7" id="KW-0238">DNA-binding</keyword>
<feature type="DNA-binding region" description="OmpR/PhoB-type" evidence="7">
    <location>
        <begin position="140"/>
        <end position="239"/>
    </location>
</feature>
<evidence type="ECO:0000256" key="2">
    <source>
        <dbReference type="ARBA" id="ARBA00023012"/>
    </source>
</evidence>
<feature type="domain" description="OmpR/PhoB-type" evidence="9">
    <location>
        <begin position="140"/>
        <end position="239"/>
    </location>
</feature>
<dbReference type="Gene3D" id="3.40.50.2300">
    <property type="match status" value="1"/>
</dbReference>
<sequence length="240" mass="27759">MKHTEKKRILIIEDEAHISEGLKLNLTLQGYDVEIAADGSAGLRKWKSWHPDLIVLDIMLPLIDGFSVLRNIRLEDEWLPVLILSAKSSADEKVRGFSYGVDDYLSKPFNLDEFLMRVERLLKRVSRHGTQVRPKTDAFPNTYTFGENEIDFDTATARCRMGTIDLTGQEVKLLKLFIANRGKPLSRARLLEIGWGYTHDTSTRTVDNFIVRFRKYFEVNSKKPVYFKSRRSVGYVFDHD</sequence>
<dbReference type="InterPro" id="IPR001867">
    <property type="entry name" value="OmpR/PhoB-type_DNA-bd"/>
</dbReference>
<dbReference type="AlphaFoldDB" id="A0A401FY90"/>
<reference evidence="11" key="1">
    <citation type="submission" date="2017-11" db="EMBL/GenBank/DDBJ databases">
        <authorList>
            <person name="Watanabe M."/>
            <person name="Kojima H."/>
        </authorList>
    </citation>
    <scope>NUCLEOTIDE SEQUENCE [LARGE SCALE GENOMIC DNA]</scope>
    <source>
        <strain evidence="11">Tokyo 01</strain>
    </source>
</reference>
<accession>A0A401FY90</accession>
<keyword evidence="5" id="KW-0804">Transcription</keyword>
<comment type="caution">
    <text evidence="10">The sequence shown here is derived from an EMBL/GenBank/DDBJ whole genome shotgun (WGS) entry which is preliminary data.</text>
</comment>
<keyword evidence="2" id="KW-0902">Two-component regulatory system</keyword>
<dbReference type="InterPro" id="IPR039420">
    <property type="entry name" value="WalR-like"/>
</dbReference>
<dbReference type="InterPro" id="IPR001789">
    <property type="entry name" value="Sig_transdc_resp-reg_receiver"/>
</dbReference>
<evidence type="ECO:0000259" key="8">
    <source>
        <dbReference type="PROSITE" id="PS50110"/>
    </source>
</evidence>
<name>A0A401FY90_9BACT</name>
<dbReference type="SMART" id="SM00448">
    <property type="entry name" value="REC"/>
    <property type="match status" value="1"/>
</dbReference>
<dbReference type="SUPFAM" id="SSF52172">
    <property type="entry name" value="CheY-like"/>
    <property type="match status" value="1"/>
</dbReference>
<evidence type="ECO:0000256" key="3">
    <source>
        <dbReference type="ARBA" id="ARBA00023015"/>
    </source>
</evidence>
<dbReference type="RefSeq" id="WP_124329194.1">
    <property type="nucleotide sequence ID" value="NZ_BEXT01000001.1"/>
</dbReference>
<evidence type="ECO:0000256" key="4">
    <source>
        <dbReference type="ARBA" id="ARBA00023125"/>
    </source>
</evidence>
<dbReference type="GO" id="GO:0032993">
    <property type="term" value="C:protein-DNA complex"/>
    <property type="evidence" value="ECO:0007669"/>
    <property type="project" value="TreeGrafter"/>
</dbReference>
<dbReference type="GO" id="GO:0006355">
    <property type="term" value="P:regulation of DNA-templated transcription"/>
    <property type="evidence" value="ECO:0007669"/>
    <property type="project" value="InterPro"/>
</dbReference>
<dbReference type="InterPro" id="IPR036388">
    <property type="entry name" value="WH-like_DNA-bd_sf"/>
</dbReference>
<gene>
    <name evidence="10" type="ORF">DENIS_2935</name>
</gene>
<evidence type="ECO:0000256" key="7">
    <source>
        <dbReference type="PROSITE-ProRule" id="PRU01091"/>
    </source>
</evidence>
<dbReference type="InterPro" id="IPR016032">
    <property type="entry name" value="Sig_transdc_resp-reg_C-effctor"/>
</dbReference>
<dbReference type="GO" id="GO:0005829">
    <property type="term" value="C:cytosol"/>
    <property type="evidence" value="ECO:0007669"/>
    <property type="project" value="TreeGrafter"/>
</dbReference>
<evidence type="ECO:0000256" key="5">
    <source>
        <dbReference type="ARBA" id="ARBA00023163"/>
    </source>
</evidence>
<protein>
    <submittedName>
        <fullName evidence="10">DNA-binding response regulator</fullName>
    </submittedName>
</protein>
<evidence type="ECO:0000256" key="6">
    <source>
        <dbReference type="PROSITE-ProRule" id="PRU00169"/>
    </source>
</evidence>
<evidence type="ECO:0000313" key="10">
    <source>
        <dbReference type="EMBL" id="GBC61972.1"/>
    </source>
</evidence>
<dbReference type="GO" id="GO:0000976">
    <property type="term" value="F:transcription cis-regulatory region binding"/>
    <property type="evidence" value="ECO:0007669"/>
    <property type="project" value="TreeGrafter"/>
</dbReference>
<dbReference type="PROSITE" id="PS50110">
    <property type="entry name" value="RESPONSE_REGULATORY"/>
    <property type="match status" value="1"/>
</dbReference>
<organism evidence="10 11">
    <name type="scientific">Desulfonema ishimotonii</name>
    <dbReference type="NCBI Taxonomy" id="45657"/>
    <lineage>
        <taxon>Bacteria</taxon>
        <taxon>Pseudomonadati</taxon>
        <taxon>Thermodesulfobacteriota</taxon>
        <taxon>Desulfobacteria</taxon>
        <taxon>Desulfobacterales</taxon>
        <taxon>Desulfococcaceae</taxon>
        <taxon>Desulfonema</taxon>
    </lineage>
</organism>
<feature type="domain" description="Response regulatory" evidence="8">
    <location>
        <begin position="8"/>
        <end position="122"/>
    </location>
</feature>
<dbReference type="EMBL" id="BEXT01000001">
    <property type="protein sequence ID" value="GBC61972.1"/>
    <property type="molecule type" value="Genomic_DNA"/>
</dbReference>
<dbReference type="SUPFAM" id="SSF46894">
    <property type="entry name" value="C-terminal effector domain of the bipartite response regulators"/>
    <property type="match status" value="1"/>
</dbReference>
<evidence type="ECO:0000256" key="1">
    <source>
        <dbReference type="ARBA" id="ARBA00022553"/>
    </source>
</evidence>
<dbReference type="Proteomes" id="UP000288096">
    <property type="component" value="Unassembled WGS sequence"/>
</dbReference>
<proteinExistence type="predicted"/>
<dbReference type="CDD" id="cd00383">
    <property type="entry name" value="trans_reg_C"/>
    <property type="match status" value="1"/>
</dbReference>
<keyword evidence="11" id="KW-1185">Reference proteome</keyword>
<dbReference type="Pfam" id="PF00486">
    <property type="entry name" value="Trans_reg_C"/>
    <property type="match status" value="1"/>
</dbReference>
<dbReference type="Pfam" id="PF00072">
    <property type="entry name" value="Response_reg"/>
    <property type="match status" value="1"/>
</dbReference>
<feature type="modified residue" description="4-aspartylphosphate" evidence="6">
    <location>
        <position position="57"/>
    </location>
</feature>
<reference evidence="11" key="2">
    <citation type="submission" date="2019-01" db="EMBL/GenBank/DDBJ databases">
        <title>Genome sequence of Desulfonema ishimotonii strain Tokyo 01.</title>
        <authorList>
            <person name="Fukui M."/>
        </authorList>
    </citation>
    <scope>NUCLEOTIDE SEQUENCE [LARGE SCALE GENOMIC DNA]</scope>
    <source>
        <strain evidence="11">Tokyo 01</strain>
    </source>
</reference>
<dbReference type="FunFam" id="3.40.50.2300:FF:000001">
    <property type="entry name" value="DNA-binding response regulator PhoB"/>
    <property type="match status" value="1"/>
</dbReference>
<evidence type="ECO:0000313" key="11">
    <source>
        <dbReference type="Proteomes" id="UP000288096"/>
    </source>
</evidence>